<proteinExistence type="predicted"/>
<dbReference type="AlphaFoldDB" id="B2W8Z5"/>
<keyword evidence="1" id="KW-1133">Transmembrane helix</keyword>
<evidence type="ECO:0000256" key="1">
    <source>
        <dbReference type="SAM" id="Phobius"/>
    </source>
</evidence>
<keyword evidence="1" id="KW-0472">Membrane</keyword>
<dbReference type="OrthoDB" id="3787728at2759"/>
<keyword evidence="1" id="KW-0812">Transmembrane</keyword>
<dbReference type="STRING" id="426418.B2W8Z5"/>
<accession>B2W8Z5</accession>
<evidence type="ECO:0000313" key="2">
    <source>
        <dbReference type="EMBL" id="EDU49373.1"/>
    </source>
</evidence>
<feature type="transmembrane region" description="Helical" evidence="1">
    <location>
        <begin position="12"/>
        <end position="32"/>
    </location>
</feature>
<dbReference type="HOGENOM" id="CLU_1005242_0_0_1"/>
<evidence type="ECO:0000313" key="3">
    <source>
        <dbReference type="Proteomes" id="UP000001471"/>
    </source>
</evidence>
<organism evidence="2 3">
    <name type="scientific">Pyrenophora tritici-repentis (strain Pt-1C-BFP)</name>
    <name type="common">Wheat tan spot fungus</name>
    <name type="synonym">Drechslera tritici-repentis</name>
    <dbReference type="NCBI Taxonomy" id="426418"/>
    <lineage>
        <taxon>Eukaryota</taxon>
        <taxon>Fungi</taxon>
        <taxon>Dikarya</taxon>
        <taxon>Ascomycota</taxon>
        <taxon>Pezizomycotina</taxon>
        <taxon>Dothideomycetes</taxon>
        <taxon>Pleosporomycetidae</taxon>
        <taxon>Pleosporales</taxon>
        <taxon>Pleosporineae</taxon>
        <taxon>Pleosporaceae</taxon>
        <taxon>Pyrenophora</taxon>
    </lineage>
</organism>
<reference evidence="3" key="1">
    <citation type="journal article" date="2013" name="G3 (Bethesda)">
        <title>Comparative genomics of a plant-pathogenic fungus, Pyrenophora tritici-repentis, reveals transduplication and the impact of repeat elements on pathogenicity and population divergence.</title>
        <authorList>
            <person name="Manning V.A."/>
            <person name="Pandelova I."/>
            <person name="Dhillon B."/>
            <person name="Wilhelm L.J."/>
            <person name="Goodwin S.B."/>
            <person name="Berlin A.M."/>
            <person name="Figueroa M."/>
            <person name="Freitag M."/>
            <person name="Hane J.K."/>
            <person name="Henrissat B."/>
            <person name="Holman W.H."/>
            <person name="Kodira C.D."/>
            <person name="Martin J."/>
            <person name="Oliver R.P."/>
            <person name="Robbertse B."/>
            <person name="Schackwitz W."/>
            <person name="Schwartz D.C."/>
            <person name="Spatafora J.W."/>
            <person name="Turgeon B.G."/>
            <person name="Yandava C."/>
            <person name="Young S."/>
            <person name="Zhou S."/>
            <person name="Zeng Q."/>
            <person name="Grigoriev I.V."/>
            <person name="Ma L.-J."/>
            <person name="Ciuffetti L.M."/>
        </authorList>
    </citation>
    <scope>NUCLEOTIDE SEQUENCE [LARGE SCALE GENOMIC DNA]</scope>
    <source>
        <strain evidence="3">Pt-1C-BFP</strain>
    </source>
</reference>
<dbReference type="EMBL" id="DS231620">
    <property type="protein sequence ID" value="EDU49373.1"/>
    <property type="molecule type" value="Genomic_DNA"/>
</dbReference>
<sequence length="277" mass="31802">MAFALGLYHSILEHFCAIVILSTTGFVVWYWVEVILITFRMLFYWIYELKVVIKHEDLGRHGALFIAMILRFYDKLEGLGVPGVYRKFLDAVRVSYEALNFLLYVFGFRIGGGPLFECLPEEMKAARRACKTPAEVDSFFAVFAGTQYEESENKEDDHDQNDEEEACFPPSVFECQPNPVIFHHLRDEHLPLFNPGPSEVESRKVIPSTPDMAVDFDCKDTTENDEQSPNASRHTGPATMSVNLSYACSQCNYVAKKKFELKYARIPFPMSAFTKRW</sequence>
<dbReference type="Proteomes" id="UP000001471">
    <property type="component" value="Unassembled WGS sequence"/>
</dbReference>
<gene>
    <name evidence="2" type="ORF">PTRG_06453</name>
</gene>
<name>B2W8Z5_PYRTR</name>
<dbReference type="InParanoid" id="B2W8Z5"/>
<protein>
    <submittedName>
        <fullName evidence="2">Uncharacterized protein</fullName>
    </submittedName>
</protein>